<keyword evidence="1" id="KW-1133">Transmembrane helix</keyword>
<feature type="transmembrane region" description="Helical" evidence="1">
    <location>
        <begin position="104"/>
        <end position="124"/>
    </location>
</feature>
<evidence type="ECO:0000259" key="2">
    <source>
        <dbReference type="Pfam" id="PF12773"/>
    </source>
</evidence>
<dbReference type="Pfam" id="PF12773">
    <property type="entry name" value="DZR"/>
    <property type="match status" value="1"/>
</dbReference>
<dbReference type="AlphaFoldDB" id="A0A1H3QGR2"/>
<sequence>MAKYCYRCGTPTEKNKYCITCGTDTSPPRDVYFTEEECGRCDANLPRWSNFCPNCGFKFGRYDPTTKENKGKHNKGIIKGSLFFTVVAIAVAIILSIVEESIQLKYSLIGAAIFSALIWLLVIVRWERGEFIDGTVVKHYSEERTKREKDGDKKNLMGKQLYIEIPYTLYCTVIKYDDGTEDVKTLENTAADHIQLKIGERIRYFKATRTYLKL</sequence>
<name>A0A1H3QGR2_9FIRM</name>
<dbReference type="RefSeq" id="WP_091730376.1">
    <property type="nucleotide sequence ID" value="NZ_FNQE01000020.1"/>
</dbReference>
<organism evidence="3 4">
    <name type="scientific">Proteiniborus ethanoligenes</name>
    <dbReference type="NCBI Taxonomy" id="415015"/>
    <lineage>
        <taxon>Bacteria</taxon>
        <taxon>Bacillati</taxon>
        <taxon>Bacillota</taxon>
        <taxon>Clostridia</taxon>
        <taxon>Eubacteriales</taxon>
        <taxon>Proteiniborus</taxon>
    </lineage>
</organism>
<dbReference type="Proteomes" id="UP000198625">
    <property type="component" value="Unassembled WGS sequence"/>
</dbReference>
<protein>
    <submittedName>
        <fullName evidence="3">Double zinc ribbon</fullName>
    </submittedName>
</protein>
<feature type="domain" description="DZANK-type" evidence="2">
    <location>
        <begin position="5"/>
        <end position="56"/>
    </location>
</feature>
<feature type="transmembrane region" description="Helical" evidence="1">
    <location>
        <begin position="77"/>
        <end position="98"/>
    </location>
</feature>
<proteinExistence type="predicted"/>
<keyword evidence="1" id="KW-0472">Membrane</keyword>
<keyword evidence="4" id="KW-1185">Reference proteome</keyword>
<dbReference type="OrthoDB" id="9788304at2"/>
<evidence type="ECO:0000313" key="3">
    <source>
        <dbReference type="EMBL" id="SDZ12195.1"/>
    </source>
</evidence>
<dbReference type="STRING" id="415015.SAMN05660462_01922"/>
<keyword evidence="1" id="KW-0812">Transmembrane</keyword>
<dbReference type="InterPro" id="IPR025874">
    <property type="entry name" value="DZR"/>
</dbReference>
<evidence type="ECO:0000313" key="4">
    <source>
        <dbReference type="Proteomes" id="UP000198625"/>
    </source>
</evidence>
<evidence type="ECO:0000256" key="1">
    <source>
        <dbReference type="SAM" id="Phobius"/>
    </source>
</evidence>
<reference evidence="3 4" key="1">
    <citation type="submission" date="2016-10" db="EMBL/GenBank/DDBJ databases">
        <authorList>
            <person name="de Groot N.N."/>
        </authorList>
    </citation>
    <scope>NUCLEOTIDE SEQUENCE [LARGE SCALE GENOMIC DNA]</scope>
    <source>
        <strain evidence="3 4">DSM 21650</strain>
    </source>
</reference>
<accession>A0A1H3QGR2</accession>
<gene>
    <name evidence="3" type="ORF">SAMN05660462_01922</name>
</gene>
<dbReference type="EMBL" id="FNQE01000020">
    <property type="protein sequence ID" value="SDZ12195.1"/>
    <property type="molecule type" value="Genomic_DNA"/>
</dbReference>